<protein>
    <recommendedName>
        <fullName evidence="4">serine-type D-Ala-D-Ala carboxypeptidase</fullName>
        <ecNumber evidence="4">3.4.16.4</ecNumber>
    </recommendedName>
</protein>
<dbReference type="SUPFAM" id="SSF56601">
    <property type="entry name" value="beta-lactamase/transpeptidase-like"/>
    <property type="match status" value="1"/>
</dbReference>
<organism evidence="8 9">
    <name type="scientific">Streptohalobacillus salinus</name>
    <dbReference type="NCBI Taxonomy" id="621096"/>
    <lineage>
        <taxon>Bacteria</taxon>
        <taxon>Bacillati</taxon>
        <taxon>Bacillota</taxon>
        <taxon>Bacilli</taxon>
        <taxon>Bacillales</taxon>
        <taxon>Bacillaceae</taxon>
        <taxon>Streptohalobacillus</taxon>
    </lineage>
</organism>
<sequence>MKKKTTTNWTVTFFLFLFLLFFLIVSFRVIYIQATGQVQGFDLEGWATQQREADTTIHATRGTIVDRNGMALAQDLTVHRIYAIVDEDFSPDPEKRLNHVADIDQTAESLSQILEMDTVKIKEILIEGRENERFQVEFGQTGQNLSREQKLAIEALELPGIHFIDEAKRYYPNGMFASHVIGLAQADDTHDITGITGIEAQLDDQLAGINGSITYQTDNYNRRLLAANEVIEEKKDGYHVKLTIDQKVQTILEDALSQVEETFEPERITATVVNPKTGEIIALGNRPSYNPNDLEDVSNWYNDVVSTPIEPGSTMKIFTLAAAIEEGVYNPDEYYKSGTYKIPEINRPVPDYRKHWGSITFAEGFQRSSNVAMAKLVWEKIGPSTFLNYLKAFHFDQETGVDLPREQAGRIVFNYPIEQLNAAFGQGTTVSPIQLIQAATAIANDGEMMKPFVIKEITDPNTNKVISNTEPTSVGTPISKSTADQVLSAMESVVTSDTGTAHNIFHLPSYTLAGKTGTAQISGGASGYLSGRENYIFSFVGMAPSDDPKLLMYVTVKQPKLKETESGSKPVSFIFNHVMENALHYLNIQPDKEIEEDVSELIMPAVKKQATAEVVENLEGHGVKPLVVGEGSEIVGSNVQMGEKILSTQTIILVTNQPTMPNLKGESLRTVTQFADLMDLDLEVAGTGYLEKQSVAIGTELSEGHYLLADFTDFEAEEPETPTAND</sequence>
<dbReference type="PANTHER" id="PTHR30627">
    <property type="entry name" value="PEPTIDOGLYCAN D,D-TRANSPEPTIDASE"/>
    <property type="match status" value="1"/>
</dbReference>
<dbReference type="GO" id="GO:0009252">
    <property type="term" value="P:peptidoglycan biosynthetic process"/>
    <property type="evidence" value="ECO:0007669"/>
    <property type="project" value="UniProtKB-UniPathway"/>
</dbReference>
<dbReference type="Gene3D" id="3.30.70.2110">
    <property type="match status" value="1"/>
</dbReference>
<evidence type="ECO:0000256" key="1">
    <source>
        <dbReference type="ARBA" id="ARBA00004370"/>
    </source>
</evidence>
<dbReference type="SUPFAM" id="SSF56519">
    <property type="entry name" value="Penicillin binding protein dimerisation domain"/>
    <property type="match status" value="1"/>
</dbReference>
<dbReference type="PANTHER" id="PTHR30627:SF26">
    <property type="entry name" value="PENICILLIN-BINDING PROTEIN 2B"/>
    <property type="match status" value="1"/>
</dbReference>
<dbReference type="InterPro" id="IPR005311">
    <property type="entry name" value="PBP_dimer"/>
</dbReference>
<dbReference type="GO" id="GO:0071555">
    <property type="term" value="P:cell wall organization"/>
    <property type="evidence" value="ECO:0007669"/>
    <property type="project" value="TreeGrafter"/>
</dbReference>
<gene>
    <name evidence="8" type="ORF">DES38_102198</name>
</gene>
<dbReference type="InterPro" id="IPR001460">
    <property type="entry name" value="PCN-bd_Tpept"/>
</dbReference>
<evidence type="ECO:0000256" key="2">
    <source>
        <dbReference type="ARBA" id="ARBA00004752"/>
    </source>
</evidence>
<keyword evidence="5" id="KW-0472">Membrane</keyword>
<dbReference type="CDD" id="cd06575">
    <property type="entry name" value="PASTA_Pbp2x-like_2"/>
    <property type="match status" value="1"/>
</dbReference>
<keyword evidence="9" id="KW-1185">Reference proteome</keyword>
<evidence type="ECO:0000313" key="8">
    <source>
        <dbReference type="EMBL" id="PXW92614.1"/>
    </source>
</evidence>
<dbReference type="InterPro" id="IPR036138">
    <property type="entry name" value="PBP_dimer_sf"/>
</dbReference>
<dbReference type="GO" id="GO:0009002">
    <property type="term" value="F:serine-type D-Ala-D-Ala carboxypeptidase activity"/>
    <property type="evidence" value="ECO:0007669"/>
    <property type="project" value="UniProtKB-EC"/>
</dbReference>
<comment type="subcellular location">
    <subcellularLocation>
        <location evidence="1">Membrane</location>
    </subcellularLocation>
</comment>
<evidence type="ECO:0000256" key="4">
    <source>
        <dbReference type="ARBA" id="ARBA00012448"/>
    </source>
</evidence>
<evidence type="ECO:0000256" key="3">
    <source>
        <dbReference type="ARBA" id="ARBA00007171"/>
    </source>
</evidence>
<dbReference type="Proteomes" id="UP000247922">
    <property type="component" value="Unassembled WGS sequence"/>
</dbReference>
<dbReference type="Pfam" id="PF00905">
    <property type="entry name" value="Transpeptidase"/>
    <property type="match status" value="1"/>
</dbReference>
<dbReference type="PROSITE" id="PS51178">
    <property type="entry name" value="PASTA"/>
    <property type="match status" value="1"/>
</dbReference>
<dbReference type="UniPathway" id="UPA00219"/>
<evidence type="ECO:0000313" key="9">
    <source>
        <dbReference type="Proteomes" id="UP000247922"/>
    </source>
</evidence>
<comment type="similarity">
    <text evidence="3">Belongs to the transpeptidase family.</text>
</comment>
<dbReference type="SUPFAM" id="SSF54184">
    <property type="entry name" value="Penicillin-binding protein 2x (pbp-2x), c-terminal domain"/>
    <property type="match status" value="2"/>
</dbReference>
<dbReference type="AlphaFoldDB" id="A0A2V3WGS1"/>
<evidence type="ECO:0000259" key="7">
    <source>
        <dbReference type="PROSITE" id="PS51178"/>
    </source>
</evidence>
<reference evidence="8 9" key="1">
    <citation type="submission" date="2018-05" db="EMBL/GenBank/DDBJ databases">
        <title>Genomic Encyclopedia of Type Strains, Phase IV (KMG-IV): sequencing the most valuable type-strain genomes for metagenomic binning, comparative biology and taxonomic classification.</title>
        <authorList>
            <person name="Goeker M."/>
        </authorList>
    </citation>
    <scope>NUCLEOTIDE SEQUENCE [LARGE SCALE GENOMIC DNA]</scope>
    <source>
        <strain evidence="8 9">DSM 22440</strain>
    </source>
</reference>
<evidence type="ECO:0000256" key="5">
    <source>
        <dbReference type="ARBA" id="ARBA00023136"/>
    </source>
</evidence>
<dbReference type="RefSeq" id="WP_110250492.1">
    <property type="nucleotide sequence ID" value="NZ_QJJR01000002.1"/>
</dbReference>
<comment type="caution">
    <text evidence="8">The sequence shown here is derived from an EMBL/GenBank/DDBJ whole genome shotgun (WGS) entry which is preliminary data.</text>
</comment>
<comment type="pathway">
    <text evidence="2">Cell wall biogenesis; peptidoglycan biosynthesis.</text>
</comment>
<comment type="catalytic activity">
    <reaction evidence="6">
        <text>Preferential cleavage: (Ac)2-L-Lys-D-Ala-|-D-Ala. Also transpeptidation of peptidyl-alanyl moieties that are N-acyl substituents of D-alanine.</text>
        <dbReference type="EC" id="3.4.16.4"/>
    </reaction>
</comment>
<dbReference type="InterPro" id="IPR012338">
    <property type="entry name" value="Beta-lactam/transpept-like"/>
</dbReference>
<dbReference type="GO" id="GO:0005886">
    <property type="term" value="C:plasma membrane"/>
    <property type="evidence" value="ECO:0007669"/>
    <property type="project" value="TreeGrafter"/>
</dbReference>
<dbReference type="EC" id="3.4.16.4" evidence="4"/>
<dbReference type="InterPro" id="IPR050515">
    <property type="entry name" value="Beta-lactam/transpept"/>
</dbReference>
<dbReference type="EMBL" id="QJJR01000002">
    <property type="protein sequence ID" value="PXW92614.1"/>
    <property type="molecule type" value="Genomic_DNA"/>
</dbReference>
<dbReference type="Gene3D" id="3.40.710.10">
    <property type="entry name" value="DD-peptidase/beta-lactamase superfamily"/>
    <property type="match status" value="1"/>
</dbReference>
<dbReference type="Gene3D" id="2.20.70.70">
    <property type="match status" value="1"/>
</dbReference>
<dbReference type="OrthoDB" id="9804124at2"/>
<dbReference type="Gene3D" id="3.90.1310.10">
    <property type="entry name" value="Penicillin-binding protein 2a (Domain 2)"/>
    <property type="match status" value="1"/>
</dbReference>
<proteinExistence type="inferred from homology"/>
<feature type="domain" description="PASTA" evidence="7">
    <location>
        <begin position="597"/>
        <end position="657"/>
    </location>
</feature>
<dbReference type="GO" id="GO:0008658">
    <property type="term" value="F:penicillin binding"/>
    <property type="evidence" value="ECO:0007669"/>
    <property type="project" value="InterPro"/>
</dbReference>
<dbReference type="InterPro" id="IPR005543">
    <property type="entry name" value="PASTA_dom"/>
</dbReference>
<name>A0A2V3WGS1_9BACI</name>
<accession>A0A2V3WGS1</accession>
<dbReference type="Pfam" id="PF03717">
    <property type="entry name" value="PBP_dimer"/>
    <property type="match status" value="1"/>
</dbReference>
<evidence type="ECO:0000256" key="6">
    <source>
        <dbReference type="ARBA" id="ARBA00034000"/>
    </source>
</evidence>